<gene>
    <name evidence="2" type="ORF">IAD41_00365</name>
</gene>
<dbReference type="PROSITE" id="PS51186">
    <property type="entry name" value="GNAT"/>
    <property type="match status" value="1"/>
</dbReference>
<dbReference type="EMBL" id="DVJO01000011">
    <property type="protein sequence ID" value="HIS82052.1"/>
    <property type="molecule type" value="Genomic_DNA"/>
</dbReference>
<dbReference type="GO" id="GO:0016747">
    <property type="term" value="F:acyltransferase activity, transferring groups other than amino-acyl groups"/>
    <property type="evidence" value="ECO:0007669"/>
    <property type="project" value="InterPro"/>
</dbReference>
<comment type="caution">
    <text evidence="2">The sequence shown here is derived from an EMBL/GenBank/DDBJ whole genome shotgun (WGS) entry which is preliminary data.</text>
</comment>
<dbReference type="CDD" id="cd04301">
    <property type="entry name" value="NAT_SF"/>
    <property type="match status" value="1"/>
</dbReference>
<evidence type="ECO:0000313" key="2">
    <source>
        <dbReference type="EMBL" id="HIS82052.1"/>
    </source>
</evidence>
<proteinExistence type="predicted"/>
<dbReference type="SUPFAM" id="SSF55729">
    <property type="entry name" value="Acyl-CoA N-acyltransferases (Nat)"/>
    <property type="match status" value="1"/>
</dbReference>
<reference evidence="2" key="2">
    <citation type="journal article" date="2021" name="PeerJ">
        <title>Extensive microbial diversity within the chicken gut microbiome revealed by metagenomics and culture.</title>
        <authorList>
            <person name="Gilroy R."/>
            <person name="Ravi A."/>
            <person name="Getino M."/>
            <person name="Pursley I."/>
            <person name="Horton D.L."/>
            <person name="Alikhan N.F."/>
            <person name="Baker D."/>
            <person name="Gharbi K."/>
            <person name="Hall N."/>
            <person name="Watson M."/>
            <person name="Adriaenssens E.M."/>
            <person name="Foster-Nyarko E."/>
            <person name="Jarju S."/>
            <person name="Secka A."/>
            <person name="Antonio M."/>
            <person name="Oren A."/>
            <person name="Chaudhuri R.R."/>
            <person name="La Ragione R."/>
            <person name="Hildebrand F."/>
            <person name="Pallen M.J."/>
        </authorList>
    </citation>
    <scope>NUCLEOTIDE SEQUENCE</scope>
    <source>
        <strain evidence="2">CHK152-2994</strain>
    </source>
</reference>
<sequence length="329" mass="37841">MTETIYEAKLLEEKDYKGFATVYNDFRNRAILEYKFELEPLGYEDFIDAYEKELINCIVLTENNIPTAFLVYTTAISEAVELNIIHSFKMENMMTRSKYLIEEFLRQTRSDRREKIVCYPMLGSQKTLIGEIARFGFKFVGIAVLRFMMSGTNSREILKLTELTDLNPCYNVVSWSDDYFDSAVEIVNEAFSTSADALFDPRFKTLEGTYDIIDKIVHDVYAEFLPEATSVLLCSGTPVGFCFMNLTGGQIANIPIVAIKKEHQGRGLSKHMLKASVEKLLQWADNGEKPITEVNTCTETNNFQALKMYRHLGFKEDYNYPQSYLPVRK</sequence>
<reference evidence="2" key="1">
    <citation type="submission" date="2020-10" db="EMBL/GenBank/DDBJ databases">
        <authorList>
            <person name="Gilroy R."/>
        </authorList>
    </citation>
    <scope>NUCLEOTIDE SEQUENCE</scope>
    <source>
        <strain evidence="2">CHK152-2994</strain>
    </source>
</reference>
<dbReference type="InterPro" id="IPR016181">
    <property type="entry name" value="Acyl_CoA_acyltransferase"/>
</dbReference>
<dbReference type="Pfam" id="PF13508">
    <property type="entry name" value="Acetyltransf_7"/>
    <property type="match status" value="1"/>
</dbReference>
<evidence type="ECO:0000313" key="3">
    <source>
        <dbReference type="Proteomes" id="UP000824139"/>
    </source>
</evidence>
<evidence type="ECO:0000259" key="1">
    <source>
        <dbReference type="PROSITE" id="PS51186"/>
    </source>
</evidence>
<dbReference type="Gene3D" id="3.40.630.30">
    <property type="match status" value="1"/>
</dbReference>
<dbReference type="InterPro" id="IPR000182">
    <property type="entry name" value="GNAT_dom"/>
</dbReference>
<name>A0A9D1FTR8_9BACT</name>
<organism evidence="2 3">
    <name type="scientific">Candidatus Scatenecus faecavium</name>
    <dbReference type="NCBI Taxonomy" id="2840915"/>
    <lineage>
        <taxon>Bacteria</taxon>
        <taxon>Candidatus Scatenecus</taxon>
    </lineage>
</organism>
<protein>
    <submittedName>
        <fullName evidence="2">GNAT family N-acetyltransferase</fullName>
    </submittedName>
</protein>
<dbReference type="AlphaFoldDB" id="A0A9D1FTR8"/>
<feature type="domain" description="N-acetyltransferase" evidence="1">
    <location>
        <begin position="185"/>
        <end position="329"/>
    </location>
</feature>
<dbReference type="Proteomes" id="UP000824139">
    <property type="component" value="Unassembled WGS sequence"/>
</dbReference>
<accession>A0A9D1FTR8</accession>